<dbReference type="Proteomes" id="UP000428260">
    <property type="component" value="Chromosome"/>
</dbReference>
<evidence type="ECO:0000313" key="2">
    <source>
        <dbReference type="Proteomes" id="UP000428260"/>
    </source>
</evidence>
<evidence type="ECO:0008006" key="3">
    <source>
        <dbReference type="Google" id="ProtNLM"/>
    </source>
</evidence>
<dbReference type="AlphaFoldDB" id="A0A6I6JVP8"/>
<gene>
    <name evidence="1" type="ORF">GM418_27085</name>
</gene>
<dbReference type="InterPro" id="IPR029475">
    <property type="entry name" value="DUF6807"/>
</dbReference>
<proteinExistence type="predicted"/>
<protein>
    <recommendedName>
        <fullName evidence="3">Methane oxygenase PmoA</fullName>
    </recommendedName>
</protein>
<organism evidence="1 2">
    <name type="scientific">Maribellus comscasis</name>
    <dbReference type="NCBI Taxonomy" id="2681766"/>
    <lineage>
        <taxon>Bacteria</taxon>
        <taxon>Pseudomonadati</taxon>
        <taxon>Bacteroidota</taxon>
        <taxon>Bacteroidia</taxon>
        <taxon>Marinilabiliales</taxon>
        <taxon>Prolixibacteraceae</taxon>
        <taxon>Maribellus</taxon>
    </lineage>
</organism>
<dbReference type="Pfam" id="PF14100">
    <property type="entry name" value="DUF6807"/>
    <property type="match status" value="1"/>
</dbReference>
<name>A0A6I6JVP8_9BACT</name>
<accession>A0A6I6JVP8</accession>
<sequence length="336" mass="38275">MKNEKWNGMLSTGRLFKRKKIKSKFMKRFTALILFSSIILVSCRLEKPVTKITFQETSQGVEVLEDGQPVMFYQRALKSNGENLFNNYIHPLYGLNGDTLTEEFPADHVYHRGIFWAWHQIYVGGNSVGDGWIMNNIEQEVSKATVDKAGLLIFEVYWKSSAYEYKEVFVFEKTTITIHPKEENFRAIDFCISLKALVPNVEIGGADNEKGYGGFCARIREPEKLEFTSTEGVVNPQDLQVKAGPWMDFSGPIAESGASKGVAILCHPETPGYPATWILRKEPSMQNVVFPGRDRITVPQDKPIKLYYRLIIHDGNVQNIDMDKLQSEYGHISFNQ</sequence>
<evidence type="ECO:0000313" key="1">
    <source>
        <dbReference type="EMBL" id="QGY47196.1"/>
    </source>
</evidence>
<dbReference type="EMBL" id="CP046401">
    <property type="protein sequence ID" value="QGY47196.1"/>
    <property type="molecule type" value="Genomic_DNA"/>
</dbReference>
<keyword evidence="2" id="KW-1185">Reference proteome</keyword>
<reference evidence="1 2" key="1">
    <citation type="submission" date="2019-11" db="EMBL/GenBank/DDBJ databases">
        <authorList>
            <person name="Zheng R.K."/>
            <person name="Sun C.M."/>
        </authorList>
    </citation>
    <scope>NUCLEOTIDE SEQUENCE [LARGE SCALE GENOMIC DNA]</scope>
    <source>
        <strain evidence="1 2">WC007</strain>
    </source>
</reference>
<dbReference type="KEGG" id="mcos:GM418_27085"/>